<gene>
    <name evidence="12" type="ORF">ELQ94_00975</name>
</gene>
<keyword evidence="13" id="KW-1185">Reference proteome</keyword>
<feature type="domain" description="Signal transduction histidine kinase subgroup 3 dimerisation and phosphoacceptor" evidence="11">
    <location>
        <begin position="255"/>
        <end position="320"/>
    </location>
</feature>
<dbReference type="SUPFAM" id="SSF55874">
    <property type="entry name" value="ATPase domain of HSP90 chaperone/DNA topoisomerase II/histidine kinase"/>
    <property type="match status" value="1"/>
</dbReference>
<sequence>MIGVGMATPRVATRCLRACIEHRRPDRRARRPLADTAVPRSPYGRVPRTEDARGTPSHHTEGMRAAFPDLERSRLPAETHRWRRAHAVVGDVAAALIIVAFAFAPFASTTPRGVVDLAILLAPAVLLPFRRRWPIPVLAACILLYAAAVVNGLVPPGIVVGAAIAMFGVANRMGRRRSIIVTASAIGAVVGLTLLAALGDVGDPRVVQFAITIAFFAAAGDATRSRREYIAAMVERAERAERTREAEAQRRVSEERLRIARDLHDVVAHQISVISLNAGVASSSLTSRPERAEEALGTIRVAARTVLGEIGDLLAMLRADGDETNAAPQQGLDALDALVAEFAAAGLDVRVRIEGDVDGLPATADVVAYRVIQEGLTNALKHGAEHRAHVLVAVSARAVEVVVANPVRVLAPDRSDPDETGGYGLLGLRERVTAVRGTLEAGPSAGGFRLSASIPLSTETEPRPAEVHS</sequence>
<dbReference type="GO" id="GO:0046983">
    <property type="term" value="F:protein dimerization activity"/>
    <property type="evidence" value="ECO:0007669"/>
    <property type="project" value="InterPro"/>
</dbReference>
<feature type="region of interest" description="Disordered" evidence="9">
    <location>
        <begin position="27"/>
        <end position="63"/>
    </location>
</feature>
<dbReference type="GO" id="GO:0005524">
    <property type="term" value="F:ATP binding"/>
    <property type="evidence" value="ECO:0007669"/>
    <property type="project" value="UniProtKB-KW"/>
</dbReference>
<protein>
    <recommendedName>
        <fullName evidence="2">histidine kinase</fullName>
        <ecNumber evidence="2">2.7.13.3</ecNumber>
    </recommendedName>
</protein>
<feature type="region of interest" description="Disordered" evidence="9">
    <location>
        <begin position="450"/>
        <end position="469"/>
    </location>
</feature>
<evidence type="ECO:0000313" key="13">
    <source>
        <dbReference type="Proteomes" id="UP000274909"/>
    </source>
</evidence>
<dbReference type="OrthoDB" id="227596at2"/>
<reference evidence="12 13" key="1">
    <citation type="submission" date="2018-12" db="EMBL/GenBank/DDBJ databases">
        <authorList>
            <person name="Li F."/>
        </authorList>
    </citation>
    <scope>NUCLEOTIDE SEQUENCE [LARGE SCALE GENOMIC DNA]</scope>
    <source>
        <strain evidence="12 13">EGI 6500705</strain>
    </source>
</reference>
<comment type="catalytic activity">
    <reaction evidence="1">
        <text>ATP + protein L-histidine = ADP + protein N-phospho-L-histidine.</text>
        <dbReference type="EC" id="2.7.13.3"/>
    </reaction>
</comment>
<dbReference type="AlphaFoldDB" id="A0A3S0VD28"/>
<dbReference type="InterPro" id="IPR011712">
    <property type="entry name" value="Sig_transdc_His_kin_sub3_dim/P"/>
</dbReference>
<name>A0A3S0VD28_9MICO</name>
<feature type="transmembrane region" description="Helical" evidence="10">
    <location>
        <begin position="179"/>
        <end position="199"/>
    </location>
</feature>
<dbReference type="GO" id="GO:0016020">
    <property type="term" value="C:membrane"/>
    <property type="evidence" value="ECO:0007669"/>
    <property type="project" value="InterPro"/>
</dbReference>
<keyword evidence="3" id="KW-0597">Phosphoprotein</keyword>
<dbReference type="Proteomes" id="UP000274909">
    <property type="component" value="Unassembled WGS sequence"/>
</dbReference>
<dbReference type="CDD" id="cd16917">
    <property type="entry name" value="HATPase_UhpB-NarQ-NarX-like"/>
    <property type="match status" value="1"/>
</dbReference>
<organism evidence="12 13">
    <name type="scientific">Labedella endophytica</name>
    <dbReference type="NCBI Taxonomy" id="1523160"/>
    <lineage>
        <taxon>Bacteria</taxon>
        <taxon>Bacillati</taxon>
        <taxon>Actinomycetota</taxon>
        <taxon>Actinomycetes</taxon>
        <taxon>Micrococcales</taxon>
        <taxon>Microbacteriaceae</taxon>
        <taxon>Labedella</taxon>
    </lineage>
</organism>
<evidence type="ECO:0000259" key="11">
    <source>
        <dbReference type="Pfam" id="PF07730"/>
    </source>
</evidence>
<evidence type="ECO:0000256" key="10">
    <source>
        <dbReference type="SAM" id="Phobius"/>
    </source>
</evidence>
<evidence type="ECO:0000256" key="2">
    <source>
        <dbReference type="ARBA" id="ARBA00012438"/>
    </source>
</evidence>
<evidence type="ECO:0000256" key="6">
    <source>
        <dbReference type="ARBA" id="ARBA00022777"/>
    </source>
</evidence>
<comment type="caution">
    <text evidence="12">The sequence shown here is derived from an EMBL/GenBank/DDBJ whole genome shotgun (WGS) entry which is preliminary data.</text>
</comment>
<evidence type="ECO:0000256" key="5">
    <source>
        <dbReference type="ARBA" id="ARBA00022741"/>
    </source>
</evidence>
<evidence type="ECO:0000256" key="8">
    <source>
        <dbReference type="ARBA" id="ARBA00023012"/>
    </source>
</evidence>
<evidence type="ECO:0000256" key="4">
    <source>
        <dbReference type="ARBA" id="ARBA00022679"/>
    </source>
</evidence>
<feature type="transmembrane region" description="Helical" evidence="10">
    <location>
        <begin position="137"/>
        <end position="167"/>
    </location>
</feature>
<dbReference type="Pfam" id="PF07730">
    <property type="entry name" value="HisKA_3"/>
    <property type="match status" value="1"/>
</dbReference>
<dbReference type="PANTHER" id="PTHR24421">
    <property type="entry name" value="NITRATE/NITRITE SENSOR PROTEIN NARX-RELATED"/>
    <property type="match status" value="1"/>
</dbReference>
<proteinExistence type="predicted"/>
<dbReference type="Gene3D" id="1.20.5.1930">
    <property type="match status" value="1"/>
</dbReference>
<feature type="compositionally biased region" description="Basic and acidic residues" evidence="9">
    <location>
        <begin position="460"/>
        <end position="469"/>
    </location>
</feature>
<keyword evidence="4" id="KW-0808">Transferase</keyword>
<feature type="transmembrane region" description="Helical" evidence="10">
    <location>
        <begin position="88"/>
        <end position="107"/>
    </location>
</feature>
<keyword evidence="6 12" id="KW-0418">Kinase</keyword>
<dbReference type="EMBL" id="RZGZ01000001">
    <property type="protein sequence ID" value="RUR03162.1"/>
    <property type="molecule type" value="Genomic_DNA"/>
</dbReference>
<evidence type="ECO:0000313" key="12">
    <source>
        <dbReference type="EMBL" id="RUR03162.1"/>
    </source>
</evidence>
<dbReference type="GO" id="GO:0000155">
    <property type="term" value="F:phosphorelay sensor kinase activity"/>
    <property type="evidence" value="ECO:0007669"/>
    <property type="project" value="InterPro"/>
</dbReference>
<evidence type="ECO:0000256" key="3">
    <source>
        <dbReference type="ARBA" id="ARBA00022553"/>
    </source>
</evidence>
<dbReference type="InterPro" id="IPR036890">
    <property type="entry name" value="HATPase_C_sf"/>
</dbReference>
<dbReference type="Gene3D" id="3.30.565.10">
    <property type="entry name" value="Histidine kinase-like ATPase, C-terminal domain"/>
    <property type="match status" value="1"/>
</dbReference>
<evidence type="ECO:0000256" key="9">
    <source>
        <dbReference type="SAM" id="MobiDB-lite"/>
    </source>
</evidence>
<evidence type="ECO:0000256" key="7">
    <source>
        <dbReference type="ARBA" id="ARBA00022840"/>
    </source>
</evidence>
<keyword evidence="5" id="KW-0547">Nucleotide-binding</keyword>
<keyword evidence="10" id="KW-0472">Membrane</keyword>
<dbReference type="InterPro" id="IPR050482">
    <property type="entry name" value="Sensor_HK_TwoCompSys"/>
</dbReference>
<dbReference type="PANTHER" id="PTHR24421:SF10">
    <property type="entry name" value="NITRATE_NITRITE SENSOR PROTEIN NARQ"/>
    <property type="match status" value="1"/>
</dbReference>
<dbReference type="EC" id="2.7.13.3" evidence="2"/>
<keyword evidence="8" id="KW-0902">Two-component regulatory system</keyword>
<feature type="compositionally biased region" description="Basic and acidic residues" evidence="9">
    <location>
        <begin position="47"/>
        <end position="62"/>
    </location>
</feature>
<keyword evidence="10" id="KW-0812">Transmembrane</keyword>
<keyword evidence="7" id="KW-0067">ATP-binding</keyword>
<accession>A0A3S0VD28</accession>
<evidence type="ECO:0000256" key="1">
    <source>
        <dbReference type="ARBA" id="ARBA00000085"/>
    </source>
</evidence>
<keyword evidence="10" id="KW-1133">Transmembrane helix</keyword>